<dbReference type="RefSeq" id="WP_307212994.1">
    <property type="nucleotide sequence ID" value="NZ_JAUSTI010000001.1"/>
</dbReference>
<sequence length="62" mass="7273">MALTDREARERAKKNWPLWRLLLSDMSITYSDLDNMDPDDLAEANAALDIHIEQMNKQNKKK</sequence>
<proteinExistence type="predicted"/>
<accession>A0ABT9W7F4</accession>
<name>A0ABT9W7F4_9BACL</name>
<keyword evidence="2" id="KW-1185">Reference proteome</keyword>
<dbReference type="EMBL" id="JAUSTI010000001">
    <property type="protein sequence ID" value="MDQ0169183.1"/>
    <property type="molecule type" value="Genomic_DNA"/>
</dbReference>
<protein>
    <submittedName>
        <fullName evidence="1">Uncharacterized protein</fullName>
    </submittedName>
</protein>
<evidence type="ECO:0000313" key="1">
    <source>
        <dbReference type="EMBL" id="MDQ0169183.1"/>
    </source>
</evidence>
<organism evidence="1 2">
    <name type="scientific">Paenibacillus tundrae</name>
    <dbReference type="NCBI Taxonomy" id="528187"/>
    <lineage>
        <taxon>Bacteria</taxon>
        <taxon>Bacillati</taxon>
        <taxon>Bacillota</taxon>
        <taxon>Bacilli</taxon>
        <taxon>Bacillales</taxon>
        <taxon>Paenibacillaceae</taxon>
        <taxon>Paenibacillus</taxon>
    </lineage>
</organism>
<dbReference type="Proteomes" id="UP001233836">
    <property type="component" value="Unassembled WGS sequence"/>
</dbReference>
<comment type="caution">
    <text evidence="1">The sequence shown here is derived from an EMBL/GenBank/DDBJ whole genome shotgun (WGS) entry which is preliminary data.</text>
</comment>
<gene>
    <name evidence="1" type="ORF">J2T19_000620</name>
</gene>
<evidence type="ECO:0000313" key="2">
    <source>
        <dbReference type="Proteomes" id="UP001233836"/>
    </source>
</evidence>
<reference evidence="1 2" key="1">
    <citation type="submission" date="2023-07" db="EMBL/GenBank/DDBJ databases">
        <title>Sorghum-associated microbial communities from plants grown in Nebraska, USA.</title>
        <authorList>
            <person name="Schachtman D."/>
        </authorList>
    </citation>
    <scope>NUCLEOTIDE SEQUENCE [LARGE SCALE GENOMIC DNA]</scope>
    <source>
        <strain evidence="1 2">DS1314</strain>
    </source>
</reference>